<reference evidence="1 2" key="1">
    <citation type="submission" date="2016-06" db="EMBL/GenBank/DDBJ databases">
        <authorList>
            <person name="Kjaerup R.B."/>
            <person name="Dalgaard T.S."/>
            <person name="Juul-Madsen H.R."/>
        </authorList>
    </citation>
    <scope>NUCLEOTIDE SEQUENCE [LARGE SCALE GENOMIC DNA]</scope>
    <source>
        <strain evidence="1 2">1127319.6</strain>
    </source>
</reference>
<dbReference type="Proteomes" id="UP000093898">
    <property type="component" value="Unassembled WGS sequence"/>
</dbReference>
<sequence>MKKLGALLGKLTEANRPGFYPDPSGDGTFKFWTGSRLLDAPEYVEAKVIELIEPHLENAFAEGMRAGYALAQEEQRLKGA</sequence>
<comment type="caution">
    <text evidence="1">The sequence shown here is derived from an EMBL/GenBank/DDBJ whole genome shotgun (WGS) entry which is preliminary data.</text>
</comment>
<gene>
    <name evidence="1" type="ORF">A5630_25455</name>
</gene>
<evidence type="ECO:0000313" key="1">
    <source>
        <dbReference type="EMBL" id="OBJ40301.1"/>
    </source>
</evidence>
<accession>A0A1A3GY53</accession>
<dbReference type="AlphaFoldDB" id="A0A1A3GY53"/>
<dbReference type="EMBL" id="LZLC01000160">
    <property type="protein sequence ID" value="OBJ40301.1"/>
    <property type="molecule type" value="Genomic_DNA"/>
</dbReference>
<protein>
    <submittedName>
        <fullName evidence="1">Uncharacterized protein</fullName>
    </submittedName>
</protein>
<organism evidence="1 2">
    <name type="scientific">Mycolicibacterium mucogenicum</name>
    <name type="common">Mycobacterium mucogenicum</name>
    <dbReference type="NCBI Taxonomy" id="56689"/>
    <lineage>
        <taxon>Bacteria</taxon>
        <taxon>Bacillati</taxon>
        <taxon>Actinomycetota</taxon>
        <taxon>Actinomycetes</taxon>
        <taxon>Mycobacteriales</taxon>
        <taxon>Mycobacteriaceae</taxon>
        <taxon>Mycolicibacterium</taxon>
    </lineage>
</organism>
<name>A0A1A3GY53_MYCMU</name>
<evidence type="ECO:0000313" key="2">
    <source>
        <dbReference type="Proteomes" id="UP000093898"/>
    </source>
</evidence>
<proteinExistence type="predicted"/>
<dbReference type="RefSeq" id="WP_064982493.1">
    <property type="nucleotide sequence ID" value="NZ_LZLC01000160.1"/>
</dbReference>